<feature type="transmembrane region" description="Helical" evidence="7">
    <location>
        <begin position="384"/>
        <end position="402"/>
    </location>
</feature>
<dbReference type="Gene3D" id="1.10.3720.10">
    <property type="entry name" value="MetI-like"/>
    <property type="match status" value="2"/>
</dbReference>
<dbReference type="InterPro" id="IPR000515">
    <property type="entry name" value="MetI-like"/>
</dbReference>
<feature type="domain" description="ABC transmembrane type-1" evidence="8">
    <location>
        <begin position="340"/>
        <end position="546"/>
    </location>
</feature>
<keyword evidence="6 7" id="KW-0472">Membrane</keyword>
<feature type="transmembrane region" description="Helical" evidence="7">
    <location>
        <begin position="345"/>
        <end position="363"/>
    </location>
</feature>
<feature type="transmembrane region" description="Helical" evidence="7">
    <location>
        <begin position="67"/>
        <end position="87"/>
    </location>
</feature>
<evidence type="ECO:0000259" key="8">
    <source>
        <dbReference type="PROSITE" id="PS50928"/>
    </source>
</evidence>
<comment type="caution">
    <text evidence="9">The sequence shown here is derived from an EMBL/GenBank/DDBJ whole genome shotgun (WGS) entry which is preliminary data.</text>
</comment>
<dbReference type="AlphaFoldDB" id="A0A1T2DDD1"/>
<dbReference type="InterPro" id="IPR035906">
    <property type="entry name" value="MetI-like_sf"/>
</dbReference>
<evidence type="ECO:0000313" key="10">
    <source>
        <dbReference type="Proteomes" id="UP000190962"/>
    </source>
</evidence>
<dbReference type="CDD" id="cd06261">
    <property type="entry name" value="TM_PBP2"/>
    <property type="match status" value="2"/>
</dbReference>
<evidence type="ECO:0000256" key="3">
    <source>
        <dbReference type="ARBA" id="ARBA00022475"/>
    </source>
</evidence>
<keyword evidence="4 7" id="KW-0812">Transmembrane</keyword>
<protein>
    <submittedName>
        <fullName evidence="9">Iron ABC transporter permease</fullName>
    </submittedName>
</protein>
<dbReference type="GO" id="GO:0005886">
    <property type="term" value="C:plasma membrane"/>
    <property type="evidence" value="ECO:0007669"/>
    <property type="project" value="UniProtKB-SubCell"/>
</dbReference>
<evidence type="ECO:0000256" key="5">
    <source>
        <dbReference type="ARBA" id="ARBA00022989"/>
    </source>
</evidence>
<feature type="transmembrane region" description="Helical" evidence="7">
    <location>
        <begin position="414"/>
        <end position="435"/>
    </location>
</feature>
<feature type="transmembrane region" description="Helical" evidence="7">
    <location>
        <begin position="148"/>
        <end position="167"/>
    </location>
</feature>
<proteinExistence type="inferred from homology"/>
<dbReference type="PANTHER" id="PTHR30183:SF2">
    <property type="entry name" value="IRON UTILIZATION PROTEIN"/>
    <property type="match status" value="1"/>
</dbReference>
<dbReference type="EMBL" id="MPNX01000001">
    <property type="protein sequence ID" value="OOY36311.1"/>
    <property type="molecule type" value="Genomic_DNA"/>
</dbReference>
<dbReference type="FunFam" id="1.10.3720.10:FF:000088">
    <property type="entry name" value="Iron(III) ABC transporter, permease protein"/>
    <property type="match status" value="1"/>
</dbReference>
<dbReference type="Proteomes" id="UP000190962">
    <property type="component" value="Unassembled WGS sequence"/>
</dbReference>
<keyword evidence="2 7" id="KW-0813">Transport</keyword>
<evidence type="ECO:0000313" key="9">
    <source>
        <dbReference type="EMBL" id="OOY36311.1"/>
    </source>
</evidence>
<dbReference type="PANTHER" id="PTHR30183">
    <property type="entry name" value="MOLYBDENUM TRANSPORT SYSTEM PERMEASE PROTEIN MODB"/>
    <property type="match status" value="1"/>
</dbReference>
<name>A0A1T2DDD1_SOVGS</name>
<accession>A0A1T2DDD1</accession>
<evidence type="ECO:0000256" key="4">
    <source>
        <dbReference type="ARBA" id="ARBA00022692"/>
    </source>
</evidence>
<feature type="transmembrane region" description="Helical" evidence="7">
    <location>
        <begin position="99"/>
        <end position="118"/>
    </location>
</feature>
<feature type="transmembrane region" description="Helical" evidence="7">
    <location>
        <begin position="20"/>
        <end position="47"/>
    </location>
</feature>
<comment type="similarity">
    <text evidence="7">Belongs to the binding-protein-dependent transport system permease family.</text>
</comment>
<evidence type="ECO:0000256" key="7">
    <source>
        <dbReference type="RuleBase" id="RU363032"/>
    </source>
</evidence>
<gene>
    <name evidence="9" type="ORF">BOV88_01630</name>
</gene>
<feature type="transmembrane region" description="Helical" evidence="7">
    <location>
        <begin position="251"/>
        <end position="268"/>
    </location>
</feature>
<dbReference type="PROSITE" id="PS50928">
    <property type="entry name" value="ABC_TM1"/>
    <property type="match status" value="2"/>
</dbReference>
<sequence>MPTLSIPSNLYWFPRSLINLWNLGIIGIAFLMALPVLVIASFVFLPASENWQHLVDNLLAEYVSNSLLLMVGVSVGVLSIGVITAWLTSMCEFPGRRWLTWALLLPLAIPAYIIAYTYTGLLDFEGPVQGAMRAWFDWSYGDYWFPEVRSLGGAMVMLSLVLYPYVYMLTRAAFLEQSICVLEVSRTLGNTPFRSFTRVALPLARPAIVTGLSLALMETLADYGTVQYFGVSTFTTGIFRTWFGLGDSATAAQLSATLLGFVFLLVIMERWSRKRARFHHTSNRYSEIRRYQLHGKRAWLAFIACLSPVLFGFIIPAGQLLYWAINTATETINWSFTLLAWNSVMLAGISAVVAVLLALLLAYGKRLQGNLLSNTGVRIASMGYAVPGTVIAVGVLLPFAWLDNSIDAWMREQFNISTGLLLSGTLFALVFAYTVRFLSVSIQAIESGLGKIKFSMDDAGRSLGLSPTGVLARIHLPLMKGTVVTALLLVFVDVLKELPATLILRPFNFNTLAVRAYEMASDERLADAGAPALMIVAAGIIPVIMLSRIISRSRAGGVQE</sequence>
<reference evidence="9 10" key="1">
    <citation type="submission" date="2016-11" db="EMBL/GenBank/DDBJ databases">
        <title>Mixed transmission modes and dynamic genome evolution in an obligate animal-bacterial symbiosis.</title>
        <authorList>
            <person name="Russell S.L."/>
            <person name="Corbett-Detig R.B."/>
            <person name="Cavanaugh C.M."/>
        </authorList>
    </citation>
    <scope>NUCLEOTIDE SEQUENCE [LARGE SCALE GENOMIC DNA]</scope>
    <source>
        <strain evidence="9">MA-KB16</strain>
    </source>
</reference>
<feature type="domain" description="ABC transmembrane type-1" evidence="8">
    <location>
        <begin position="63"/>
        <end position="267"/>
    </location>
</feature>
<dbReference type="GO" id="GO:0055085">
    <property type="term" value="P:transmembrane transport"/>
    <property type="evidence" value="ECO:0007669"/>
    <property type="project" value="InterPro"/>
</dbReference>
<feature type="transmembrane region" description="Helical" evidence="7">
    <location>
        <begin position="528"/>
        <end position="546"/>
    </location>
</feature>
<evidence type="ECO:0000256" key="2">
    <source>
        <dbReference type="ARBA" id="ARBA00022448"/>
    </source>
</evidence>
<feature type="transmembrane region" description="Helical" evidence="7">
    <location>
        <begin position="299"/>
        <end position="325"/>
    </location>
</feature>
<evidence type="ECO:0000256" key="6">
    <source>
        <dbReference type="ARBA" id="ARBA00023136"/>
    </source>
</evidence>
<keyword evidence="5 7" id="KW-1133">Transmembrane helix</keyword>
<evidence type="ECO:0000256" key="1">
    <source>
        <dbReference type="ARBA" id="ARBA00004651"/>
    </source>
</evidence>
<comment type="subcellular location">
    <subcellularLocation>
        <location evidence="1 7">Cell membrane</location>
        <topology evidence="1 7">Multi-pass membrane protein</topology>
    </subcellularLocation>
</comment>
<dbReference type="Pfam" id="PF00528">
    <property type="entry name" value="BPD_transp_1"/>
    <property type="match status" value="2"/>
</dbReference>
<keyword evidence="3" id="KW-1003">Cell membrane</keyword>
<feature type="transmembrane region" description="Helical" evidence="7">
    <location>
        <begin position="470"/>
        <end position="492"/>
    </location>
</feature>
<organism evidence="9 10">
    <name type="scientific">Solemya velum gill symbiont</name>
    <dbReference type="NCBI Taxonomy" id="2340"/>
    <lineage>
        <taxon>Bacteria</taxon>
        <taxon>Pseudomonadati</taxon>
        <taxon>Pseudomonadota</taxon>
        <taxon>Gammaproteobacteria</taxon>
        <taxon>sulfur-oxidizing symbionts</taxon>
    </lineage>
</organism>
<dbReference type="SUPFAM" id="SSF161098">
    <property type="entry name" value="MetI-like"/>
    <property type="match status" value="2"/>
</dbReference>
<dbReference type="RefSeq" id="WP_078453933.1">
    <property type="nucleotide sequence ID" value="NZ_MPNX01000001.1"/>
</dbReference>